<evidence type="ECO:0000256" key="2">
    <source>
        <dbReference type="ARBA" id="ARBA00022989"/>
    </source>
</evidence>
<dbReference type="EMBL" id="FNGY01000001">
    <property type="protein sequence ID" value="SDL31983.1"/>
    <property type="molecule type" value="Genomic_DNA"/>
</dbReference>
<feature type="transmembrane region" description="Helical" evidence="4">
    <location>
        <begin position="299"/>
        <end position="317"/>
    </location>
</feature>
<feature type="transmembrane region" description="Helical" evidence="4">
    <location>
        <begin position="164"/>
        <end position="184"/>
    </location>
</feature>
<feature type="transmembrane region" description="Helical" evidence="4">
    <location>
        <begin position="77"/>
        <end position="94"/>
    </location>
</feature>
<feature type="transmembrane region" description="Helical" evidence="4">
    <location>
        <begin position="337"/>
        <end position="355"/>
    </location>
</feature>
<feature type="transmembrane region" description="Helical" evidence="4">
    <location>
        <begin position="100"/>
        <end position="121"/>
    </location>
</feature>
<protein>
    <submittedName>
        <fullName evidence="6">Predicted arabinose efflux permease, MFS family</fullName>
    </submittedName>
</protein>
<feature type="transmembrane region" description="Helical" evidence="4">
    <location>
        <begin position="242"/>
        <end position="263"/>
    </location>
</feature>
<organism evidence="6 7">
    <name type="scientific">Pedobacter steynii</name>
    <dbReference type="NCBI Taxonomy" id="430522"/>
    <lineage>
        <taxon>Bacteria</taxon>
        <taxon>Pseudomonadati</taxon>
        <taxon>Bacteroidota</taxon>
        <taxon>Sphingobacteriia</taxon>
        <taxon>Sphingobacteriales</taxon>
        <taxon>Sphingobacteriaceae</taxon>
        <taxon>Pedobacter</taxon>
    </lineage>
</organism>
<keyword evidence="7" id="KW-1185">Reference proteome</keyword>
<feature type="transmembrane region" description="Helical" evidence="4">
    <location>
        <begin position="133"/>
        <end position="152"/>
    </location>
</feature>
<dbReference type="Gene3D" id="1.20.1250.20">
    <property type="entry name" value="MFS general substrate transporter like domains"/>
    <property type="match status" value="1"/>
</dbReference>
<dbReference type="GO" id="GO:0022857">
    <property type="term" value="F:transmembrane transporter activity"/>
    <property type="evidence" value="ECO:0007669"/>
    <property type="project" value="InterPro"/>
</dbReference>
<dbReference type="PANTHER" id="PTHR42910">
    <property type="entry name" value="TRANSPORTER SCO4007-RELATED"/>
    <property type="match status" value="1"/>
</dbReference>
<dbReference type="PROSITE" id="PS50850">
    <property type="entry name" value="MFS"/>
    <property type="match status" value="1"/>
</dbReference>
<evidence type="ECO:0000256" key="4">
    <source>
        <dbReference type="SAM" id="Phobius"/>
    </source>
</evidence>
<keyword evidence="3 4" id="KW-0472">Membrane</keyword>
<evidence type="ECO:0000256" key="3">
    <source>
        <dbReference type="ARBA" id="ARBA00023136"/>
    </source>
</evidence>
<reference evidence="7" key="1">
    <citation type="submission" date="2016-10" db="EMBL/GenBank/DDBJ databases">
        <authorList>
            <person name="Varghese N."/>
            <person name="Submissions S."/>
        </authorList>
    </citation>
    <scope>NUCLEOTIDE SEQUENCE [LARGE SCALE GENOMIC DNA]</scope>
    <source>
        <strain evidence="7">DSM 19110</strain>
    </source>
</reference>
<proteinExistence type="predicted"/>
<dbReference type="InterPro" id="IPR020846">
    <property type="entry name" value="MFS_dom"/>
</dbReference>
<keyword evidence="2 4" id="KW-1133">Transmembrane helix</keyword>
<dbReference type="CDD" id="cd17324">
    <property type="entry name" value="MFS_NepI_like"/>
    <property type="match status" value="1"/>
</dbReference>
<evidence type="ECO:0000313" key="6">
    <source>
        <dbReference type="EMBL" id="SDL31983.1"/>
    </source>
</evidence>
<sequence length="393" mass="41676">MPLPPLPRLMVLLFAVAAGLAVANVYYAQPMLHLMAAEFGIPKGSAGIIVTVTQIGYGLGLLLIVPLGDVLNRRKLISGQMLLSVLALMIIGFAHHRFVFFTGMVLLGLLAVVTQVLVAYSATLAAPFERGRVVGLVTSGIVTGILLARTVSGTMADLGGWRSVYLLSAGLTLVLTGILLKVLPVADQHKTLTSYPKLLISMFRLFAAEPLLLIRSLIAMFLFAAFSTLWTALVFPLSAPPFSLSSTEIGLFGLVGVLGTLGATKAGQLADRGKAQWTTGIALSLLLLSWLSIGFTESSLWALVLGIIILDLAVQAVHVTNQSLIYTLQPEARSRIVAGYMIFYSIGSGLGSITSTKVFAASGWTGVCVLGAGFSLLALLFWVLTRKYGKAKL</sequence>
<feature type="transmembrane region" description="Helical" evidence="4">
    <location>
        <begin position="361"/>
        <end position="384"/>
    </location>
</feature>
<name>A0A1G9J436_9SPHI</name>
<dbReference type="InterPro" id="IPR011701">
    <property type="entry name" value="MFS"/>
</dbReference>
<dbReference type="AlphaFoldDB" id="A0A1G9J436"/>
<dbReference type="Pfam" id="PF07690">
    <property type="entry name" value="MFS_1"/>
    <property type="match status" value="1"/>
</dbReference>
<feature type="transmembrane region" description="Helical" evidence="4">
    <location>
        <begin position="275"/>
        <end position="293"/>
    </location>
</feature>
<dbReference type="PANTHER" id="PTHR42910:SF1">
    <property type="entry name" value="MAJOR FACILITATOR SUPERFAMILY (MFS) PROFILE DOMAIN-CONTAINING PROTEIN"/>
    <property type="match status" value="1"/>
</dbReference>
<dbReference type="SUPFAM" id="SSF103473">
    <property type="entry name" value="MFS general substrate transporter"/>
    <property type="match status" value="1"/>
</dbReference>
<accession>A0A1G9J436</accession>
<feature type="transmembrane region" description="Helical" evidence="4">
    <location>
        <begin position="205"/>
        <end position="230"/>
    </location>
</feature>
<evidence type="ECO:0000313" key="7">
    <source>
        <dbReference type="Proteomes" id="UP000183200"/>
    </source>
</evidence>
<evidence type="ECO:0000259" key="5">
    <source>
        <dbReference type="PROSITE" id="PS50850"/>
    </source>
</evidence>
<dbReference type="InterPro" id="IPR036259">
    <property type="entry name" value="MFS_trans_sf"/>
</dbReference>
<keyword evidence="1 4" id="KW-0812">Transmembrane</keyword>
<evidence type="ECO:0000256" key="1">
    <source>
        <dbReference type="ARBA" id="ARBA00022692"/>
    </source>
</evidence>
<feature type="domain" description="Major facilitator superfamily (MFS) profile" evidence="5">
    <location>
        <begin position="10"/>
        <end position="390"/>
    </location>
</feature>
<dbReference type="Proteomes" id="UP000183200">
    <property type="component" value="Unassembled WGS sequence"/>
</dbReference>
<feature type="transmembrane region" description="Helical" evidence="4">
    <location>
        <begin position="47"/>
        <end position="65"/>
    </location>
</feature>
<gene>
    <name evidence="6" type="ORF">SAMN05421820_101137</name>
</gene>